<dbReference type="Proteomes" id="UP000029567">
    <property type="component" value="Unassembled WGS sequence"/>
</dbReference>
<dbReference type="Gene3D" id="1.10.10.60">
    <property type="entry name" value="Homeodomain-like"/>
    <property type="match status" value="1"/>
</dbReference>
<dbReference type="InterPro" id="IPR018060">
    <property type="entry name" value="HTH_AraC"/>
</dbReference>
<feature type="domain" description="HTH araC/xylS-type" evidence="4">
    <location>
        <begin position="197"/>
        <end position="295"/>
    </location>
</feature>
<dbReference type="InterPro" id="IPR047264">
    <property type="entry name" value="Cupin_HpaA-like_N"/>
</dbReference>
<dbReference type="EMBL" id="AWTN01000118">
    <property type="protein sequence ID" value="KGG85599.1"/>
    <property type="molecule type" value="Genomic_DNA"/>
</dbReference>
<dbReference type="SUPFAM" id="SSF51182">
    <property type="entry name" value="RmlC-like cupins"/>
    <property type="match status" value="1"/>
</dbReference>
<dbReference type="InterPro" id="IPR011051">
    <property type="entry name" value="RmlC_Cupin_sf"/>
</dbReference>
<protein>
    <recommendedName>
        <fullName evidence="4">HTH araC/xylS-type domain-containing protein</fullName>
    </recommendedName>
</protein>
<dbReference type="SUPFAM" id="SSF46689">
    <property type="entry name" value="Homeodomain-like"/>
    <property type="match status" value="1"/>
</dbReference>
<proteinExistence type="predicted"/>
<dbReference type="Pfam" id="PF12833">
    <property type="entry name" value="HTH_18"/>
    <property type="match status" value="1"/>
</dbReference>
<evidence type="ECO:0000259" key="4">
    <source>
        <dbReference type="PROSITE" id="PS01124"/>
    </source>
</evidence>
<dbReference type="PANTHER" id="PTHR43280">
    <property type="entry name" value="ARAC-FAMILY TRANSCRIPTIONAL REGULATOR"/>
    <property type="match status" value="1"/>
</dbReference>
<dbReference type="PRINTS" id="PR00032">
    <property type="entry name" value="HTHARAC"/>
</dbReference>
<name>A0A0E3BAZ8_9BURK</name>
<dbReference type="Gene3D" id="2.60.120.10">
    <property type="entry name" value="Jelly Rolls"/>
    <property type="match status" value="1"/>
</dbReference>
<dbReference type="InterPro" id="IPR020449">
    <property type="entry name" value="Tscrpt_reg_AraC-type_HTH"/>
</dbReference>
<keyword evidence="2" id="KW-0238">DNA-binding</keyword>
<sequence>MTMQNDLAVQSVPRYGLYGEPLQSSPVLMHIEPIEARTRALNGEISIHIHQNLHQITWLASGQLEVQVNGHRRTLSGPAAVIVPALTVHSSKAATNADGYVLTARQEFFHCSESKVASEVFKRLCSAPSVFMLAQQPDGTADINAMFGLLNREYQTRHERSDLVMDRVAKAICLLLARQNMVPLGDGYSVRGNSEIAQFLTLVDRYFSADFSLSEYAKHLNCQVEKLIRIVRKGTGKSPMQLVQERRLREACHRLTHMQTPVSQISVEVGFNDVAYFCRFFKKRIGLTPSQYRANHASGRKL</sequence>
<evidence type="ECO:0000313" key="6">
    <source>
        <dbReference type="Proteomes" id="UP000029567"/>
    </source>
</evidence>
<dbReference type="InterPro" id="IPR009057">
    <property type="entry name" value="Homeodomain-like_sf"/>
</dbReference>
<accession>A0A0E3BAZ8</accession>
<keyword evidence="3" id="KW-0804">Transcription</keyword>
<dbReference type="InterPro" id="IPR018062">
    <property type="entry name" value="HTH_AraC-typ_CS"/>
</dbReference>
<evidence type="ECO:0000256" key="3">
    <source>
        <dbReference type="ARBA" id="ARBA00023163"/>
    </source>
</evidence>
<evidence type="ECO:0000256" key="2">
    <source>
        <dbReference type="ARBA" id="ARBA00023125"/>
    </source>
</evidence>
<reference evidence="5 6" key="1">
    <citation type="submission" date="2013-09" db="EMBL/GenBank/DDBJ databases">
        <title>High correlation between genotypes and phenotypes of environmental bacteria Comamonas testosteroni strains.</title>
        <authorList>
            <person name="Liu L."/>
            <person name="Zhu W."/>
            <person name="Xia X."/>
            <person name="Xu B."/>
            <person name="Luo M."/>
            <person name="Wang G."/>
        </authorList>
    </citation>
    <scope>NUCLEOTIDE SEQUENCE [LARGE SCALE GENOMIC DNA]</scope>
    <source>
        <strain evidence="5 6">JL14</strain>
    </source>
</reference>
<gene>
    <name evidence="5" type="ORF">P245_22680</name>
</gene>
<organism evidence="5 6">
    <name type="scientific">Comamonas thiooxydans</name>
    <dbReference type="NCBI Taxonomy" id="363952"/>
    <lineage>
        <taxon>Bacteria</taxon>
        <taxon>Pseudomonadati</taxon>
        <taxon>Pseudomonadota</taxon>
        <taxon>Betaproteobacteria</taxon>
        <taxon>Burkholderiales</taxon>
        <taxon>Comamonadaceae</taxon>
        <taxon>Comamonas</taxon>
    </lineage>
</organism>
<comment type="caution">
    <text evidence="5">The sequence shown here is derived from an EMBL/GenBank/DDBJ whole genome shotgun (WGS) entry which is preliminary data.</text>
</comment>
<dbReference type="SMART" id="SM00342">
    <property type="entry name" value="HTH_ARAC"/>
    <property type="match status" value="1"/>
</dbReference>
<dbReference type="PROSITE" id="PS01124">
    <property type="entry name" value="HTH_ARAC_FAMILY_2"/>
    <property type="match status" value="1"/>
</dbReference>
<dbReference type="InterPro" id="IPR014710">
    <property type="entry name" value="RmlC-like_jellyroll"/>
</dbReference>
<dbReference type="GO" id="GO:0043565">
    <property type="term" value="F:sequence-specific DNA binding"/>
    <property type="evidence" value="ECO:0007669"/>
    <property type="project" value="InterPro"/>
</dbReference>
<dbReference type="GO" id="GO:0003700">
    <property type="term" value="F:DNA-binding transcription factor activity"/>
    <property type="evidence" value="ECO:0007669"/>
    <property type="project" value="InterPro"/>
</dbReference>
<dbReference type="CDD" id="cd06999">
    <property type="entry name" value="cupin_HpaA-like_N"/>
    <property type="match status" value="1"/>
</dbReference>
<dbReference type="RefSeq" id="WP_052088433.1">
    <property type="nucleotide sequence ID" value="NZ_AWTN01000118.1"/>
</dbReference>
<dbReference type="PANTHER" id="PTHR43280:SF32">
    <property type="entry name" value="TRANSCRIPTIONAL REGULATORY PROTEIN"/>
    <property type="match status" value="1"/>
</dbReference>
<keyword evidence="1" id="KW-0805">Transcription regulation</keyword>
<dbReference type="AlphaFoldDB" id="A0A0E3BAZ8"/>
<dbReference type="PROSITE" id="PS00041">
    <property type="entry name" value="HTH_ARAC_FAMILY_1"/>
    <property type="match status" value="1"/>
</dbReference>
<evidence type="ECO:0000256" key="1">
    <source>
        <dbReference type="ARBA" id="ARBA00023015"/>
    </source>
</evidence>
<evidence type="ECO:0000313" key="5">
    <source>
        <dbReference type="EMBL" id="KGG85599.1"/>
    </source>
</evidence>